<sequence length="619" mass="72647">MFNPNFTGVVVETNFNDTPKLVPLVLTNKLPKVRTILKEYFSFEDFFLFTKEIKDGFAEIAVEDENKFNLYRIVNNEKRLRLNFKPSWNYFNNRSKIDYGYIMSQEKMIKAEKRAYIMNNCNFDLISKRNEFEMGDDAFNSKEDRLMKKNLFFNVNNINVYNLLQLGMSFGKSNNETFNIETDESYEYMKYTKATLDFENWLSPTDEFKDAIEEAIKTEDVQKLKKVFKQFGEFIPTQVILGGRVHFNKLKVKTEHATDEAIKGSLNINQIAEVAYDSKHSQDKTSSFMKRFNKIIGGELHNDKEFDKSVWSKSLEKYRTWEIIEFGNPKTIFYFLSDKLREKIYQLIGKKIIYNSFKSIEYKVKEDQIPTVFKISNMLPTNISDLLGNKDIDIFATVVDNEINNDLFTCQILYRNSKLPELIIQCLQRHIKVETIYHIKVGLLIIGNCPNFSNILTYDKFRFYSQKNQYNEFENLNNTHVKTSSLKFKRDIYSSNEYYLLGISLIKEINESNKHLFIGHHFVNDDVDDKLKTSTFCLNLKDNNYAELSADFTFSTLIAIVPNNACKIIDLSKLPFYIDIHSPVNILSFKSLIDRTCAICKRPQNKDRIKCILFDPSRL</sequence>
<reference evidence="3 4" key="1">
    <citation type="submission" date="2018-06" db="EMBL/GenBank/DDBJ databases">
        <title>Comparative genomics reveals the genomic features of Rhizophagus irregularis, R. cerebriforme, R. diaphanum and Gigaspora rosea, and their symbiotic lifestyle signature.</title>
        <authorList>
            <person name="Morin E."/>
            <person name="San Clemente H."/>
            <person name="Chen E.C.H."/>
            <person name="De La Providencia I."/>
            <person name="Hainaut M."/>
            <person name="Kuo A."/>
            <person name="Kohler A."/>
            <person name="Murat C."/>
            <person name="Tang N."/>
            <person name="Roy S."/>
            <person name="Loubradou J."/>
            <person name="Henrissat B."/>
            <person name="Grigoriev I.V."/>
            <person name="Corradi N."/>
            <person name="Roux C."/>
            <person name="Martin F.M."/>
        </authorList>
    </citation>
    <scope>NUCLEOTIDE SEQUENCE [LARGE SCALE GENOMIC DNA]</scope>
    <source>
        <strain evidence="3 4">DAOM 227022</strain>
    </source>
</reference>
<dbReference type="InterPro" id="IPR054586">
    <property type="entry name" value="MACPF_1_fungal"/>
</dbReference>
<organism evidence="3 4">
    <name type="scientific">Glomus cerebriforme</name>
    <dbReference type="NCBI Taxonomy" id="658196"/>
    <lineage>
        <taxon>Eukaryota</taxon>
        <taxon>Fungi</taxon>
        <taxon>Fungi incertae sedis</taxon>
        <taxon>Mucoromycota</taxon>
        <taxon>Glomeromycotina</taxon>
        <taxon>Glomeromycetes</taxon>
        <taxon>Glomerales</taxon>
        <taxon>Glomeraceae</taxon>
        <taxon>Glomus</taxon>
    </lineage>
</organism>
<gene>
    <name evidence="3" type="ORF">C1645_829604</name>
</gene>
<dbReference type="OrthoDB" id="2373134at2759"/>
<name>A0A397SU42_9GLOM</name>
<dbReference type="STRING" id="658196.A0A397SU42"/>
<dbReference type="Pfam" id="PF24209">
    <property type="entry name" value="DUF7431"/>
    <property type="match status" value="1"/>
</dbReference>
<evidence type="ECO:0000259" key="1">
    <source>
        <dbReference type="Pfam" id="PF22693"/>
    </source>
</evidence>
<dbReference type="Proteomes" id="UP000265703">
    <property type="component" value="Unassembled WGS sequence"/>
</dbReference>
<dbReference type="EMBL" id="QKYT01000376">
    <property type="protein sequence ID" value="RIA86224.1"/>
    <property type="molecule type" value="Genomic_DNA"/>
</dbReference>
<evidence type="ECO:0000259" key="2">
    <source>
        <dbReference type="Pfam" id="PF24209"/>
    </source>
</evidence>
<dbReference type="Pfam" id="PF22693">
    <property type="entry name" value="MACPF_1"/>
    <property type="match status" value="1"/>
</dbReference>
<feature type="domain" description="DUF7431" evidence="2">
    <location>
        <begin position="352"/>
        <end position="573"/>
    </location>
</feature>
<dbReference type="InterPro" id="IPR055854">
    <property type="entry name" value="DUF7431"/>
</dbReference>
<feature type="domain" description="MACPF-like" evidence="1">
    <location>
        <begin position="185"/>
        <end position="344"/>
    </location>
</feature>
<evidence type="ECO:0008006" key="5">
    <source>
        <dbReference type="Google" id="ProtNLM"/>
    </source>
</evidence>
<dbReference type="AlphaFoldDB" id="A0A397SU42"/>
<proteinExistence type="predicted"/>
<accession>A0A397SU42</accession>
<protein>
    <recommendedName>
        <fullName evidence="5">MACPF domain-containing protein</fullName>
    </recommendedName>
</protein>
<keyword evidence="4" id="KW-1185">Reference proteome</keyword>
<evidence type="ECO:0000313" key="3">
    <source>
        <dbReference type="EMBL" id="RIA86224.1"/>
    </source>
</evidence>
<evidence type="ECO:0000313" key="4">
    <source>
        <dbReference type="Proteomes" id="UP000265703"/>
    </source>
</evidence>
<comment type="caution">
    <text evidence="3">The sequence shown here is derived from an EMBL/GenBank/DDBJ whole genome shotgun (WGS) entry which is preliminary data.</text>
</comment>